<dbReference type="Pfam" id="PF13692">
    <property type="entry name" value="Glyco_trans_1_4"/>
    <property type="match status" value="1"/>
</dbReference>
<accession>X0USL1</accession>
<dbReference type="Gene3D" id="3.40.50.2000">
    <property type="entry name" value="Glycogen Phosphorylase B"/>
    <property type="match status" value="2"/>
</dbReference>
<dbReference type="PANTHER" id="PTHR45947:SF3">
    <property type="entry name" value="SULFOQUINOVOSYL TRANSFERASE SQD2"/>
    <property type="match status" value="1"/>
</dbReference>
<evidence type="ECO:0000313" key="2">
    <source>
        <dbReference type="EMBL" id="GAG02217.1"/>
    </source>
</evidence>
<dbReference type="AlphaFoldDB" id="X0USL1"/>
<dbReference type="Pfam" id="PF13439">
    <property type="entry name" value="Glyco_transf_4"/>
    <property type="match status" value="1"/>
</dbReference>
<organism evidence="2">
    <name type="scientific">marine sediment metagenome</name>
    <dbReference type="NCBI Taxonomy" id="412755"/>
    <lineage>
        <taxon>unclassified sequences</taxon>
        <taxon>metagenomes</taxon>
        <taxon>ecological metagenomes</taxon>
    </lineage>
</organism>
<reference evidence="2" key="1">
    <citation type="journal article" date="2014" name="Front. Microbiol.">
        <title>High frequency of phylogenetically diverse reductive dehalogenase-homologous genes in deep subseafloor sedimentary metagenomes.</title>
        <authorList>
            <person name="Kawai M."/>
            <person name="Futagami T."/>
            <person name="Toyoda A."/>
            <person name="Takaki Y."/>
            <person name="Nishi S."/>
            <person name="Hori S."/>
            <person name="Arai W."/>
            <person name="Tsubouchi T."/>
            <person name="Morono Y."/>
            <person name="Uchiyama I."/>
            <person name="Ito T."/>
            <person name="Fujiyama A."/>
            <person name="Inagaki F."/>
            <person name="Takami H."/>
        </authorList>
    </citation>
    <scope>NUCLEOTIDE SEQUENCE</scope>
    <source>
        <strain evidence="2">Expedition CK06-06</strain>
    </source>
</reference>
<protein>
    <recommendedName>
        <fullName evidence="1">Glycosyltransferase subfamily 4-like N-terminal domain-containing protein</fullName>
    </recommendedName>
</protein>
<dbReference type="InterPro" id="IPR028098">
    <property type="entry name" value="Glyco_trans_4-like_N"/>
</dbReference>
<dbReference type="PANTHER" id="PTHR45947">
    <property type="entry name" value="SULFOQUINOVOSYL TRANSFERASE SQD2"/>
    <property type="match status" value="1"/>
</dbReference>
<evidence type="ECO:0000259" key="1">
    <source>
        <dbReference type="Pfam" id="PF13439"/>
    </source>
</evidence>
<proteinExistence type="predicted"/>
<name>X0USL1_9ZZZZ</name>
<gene>
    <name evidence="2" type="ORF">S01H1_34255</name>
</gene>
<dbReference type="GO" id="GO:0016758">
    <property type="term" value="F:hexosyltransferase activity"/>
    <property type="evidence" value="ECO:0007669"/>
    <property type="project" value="TreeGrafter"/>
</dbReference>
<feature type="domain" description="Glycosyltransferase subfamily 4-like N-terminal" evidence="1">
    <location>
        <begin position="3"/>
        <end position="89"/>
    </location>
</feature>
<dbReference type="SUPFAM" id="SSF53756">
    <property type="entry name" value="UDP-Glycosyltransferase/glycogen phosphorylase"/>
    <property type="match status" value="1"/>
</dbReference>
<sequence length="272" mass="30891">MLAAYWVAKHHRAKFIMEVRDLWPQTIVDMGELSERNPINKLLRALEKFLYRRAERIITLLPRAGEYIAARGIGKEKIVWIPNGVDLSRFDRVAMPEASHEGFQVMYLGAHGQANALDVLLRAAKVLQDWGDDAIRFTLIGDGPEKPRLIKLAKELRLNNVEFRDPVKKANVPKVLHEADATVFILNDLPLYKYGISLNKLFDYLAAKKPLILAGNPVNNPVEEAHCGLTVPPRDPQALAVVVLELYQMPLEEREAMGRRGREYVEKHHAIP</sequence>
<feature type="non-terminal residue" evidence="2">
    <location>
        <position position="272"/>
    </location>
</feature>
<dbReference type="EMBL" id="BARS01021319">
    <property type="protein sequence ID" value="GAG02217.1"/>
    <property type="molecule type" value="Genomic_DNA"/>
</dbReference>
<comment type="caution">
    <text evidence="2">The sequence shown here is derived from an EMBL/GenBank/DDBJ whole genome shotgun (WGS) entry which is preliminary data.</text>
</comment>
<dbReference type="InterPro" id="IPR050194">
    <property type="entry name" value="Glycosyltransferase_grp1"/>
</dbReference>
<dbReference type="CDD" id="cd03794">
    <property type="entry name" value="GT4_WbuB-like"/>
    <property type="match status" value="1"/>
</dbReference>